<dbReference type="InterPro" id="IPR003599">
    <property type="entry name" value="Ig_sub"/>
</dbReference>
<dbReference type="SMART" id="SM00220">
    <property type="entry name" value="S_TKc"/>
    <property type="match status" value="1"/>
</dbReference>
<keyword evidence="4 8" id="KW-0547">Nucleotide-binding</keyword>
<evidence type="ECO:0000313" key="13">
    <source>
        <dbReference type="RefSeq" id="XP_012943814.2"/>
    </source>
</evidence>
<dbReference type="Proteomes" id="UP000694888">
    <property type="component" value="Unplaced"/>
</dbReference>
<dbReference type="GeneID" id="101856216"/>
<comment type="similarity">
    <text evidence="1">Belongs to the protein kinase superfamily. CAMK Ser/Thr protein kinase family.</text>
</comment>
<feature type="compositionally biased region" description="Polar residues" evidence="9">
    <location>
        <begin position="425"/>
        <end position="438"/>
    </location>
</feature>
<feature type="compositionally biased region" description="Low complexity" evidence="9">
    <location>
        <begin position="352"/>
        <end position="373"/>
    </location>
</feature>
<dbReference type="Pfam" id="PF00069">
    <property type="entry name" value="Pkinase"/>
    <property type="match status" value="1"/>
</dbReference>
<name>A0ABM1AA74_APLCA</name>
<dbReference type="InterPro" id="IPR013783">
    <property type="entry name" value="Ig-like_fold"/>
</dbReference>
<organism evidence="12 13">
    <name type="scientific">Aplysia californica</name>
    <name type="common">California sea hare</name>
    <dbReference type="NCBI Taxonomy" id="6500"/>
    <lineage>
        <taxon>Eukaryota</taxon>
        <taxon>Metazoa</taxon>
        <taxon>Spiralia</taxon>
        <taxon>Lophotrochozoa</taxon>
        <taxon>Mollusca</taxon>
        <taxon>Gastropoda</taxon>
        <taxon>Heterobranchia</taxon>
        <taxon>Euthyneura</taxon>
        <taxon>Tectipleura</taxon>
        <taxon>Aplysiida</taxon>
        <taxon>Aplysioidea</taxon>
        <taxon>Aplysiidae</taxon>
        <taxon>Aplysia</taxon>
    </lineage>
</organism>
<feature type="domain" description="Protein kinase" evidence="10">
    <location>
        <begin position="51"/>
        <end position="305"/>
    </location>
</feature>
<evidence type="ECO:0000256" key="1">
    <source>
        <dbReference type="ARBA" id="ARBA00006692"/>
    </source>
</evidence>
<keyword evidence="7" id="KW-0393">Immunoglobulin domain</keyword>
<dbReference type="SUPFAM" id="SSF56112">
    <property type="entry name" value="Protein kinase-like (PK-like)"/>
    <property type="match status" value="1"/>
</dbReference>
<gene>
    <name evidence="13" type="primary">LOC101856216</name>
</gene>
<dbReference type="GO" id="GO:0016301">
    <property type="term" value="F:kinase activity"/>
    <property type="evidence" value="ECO:0007669"/>
    <property type="project" value="UniProtKB-KW"/>
</dbReference>
<keyword evidence="6 8" id="KW-0067">ATP-binding</keyword>
<feature type="region of interest" description="Disordered" evidence="9">
    <location>
        <begin position="1"/>
        <end position="37"/>
    </location>
</feature>
<dbReference type="PROSITE" id="PS50835">
    <property type="entry name" value="IG_LIKE"/>
    <property type="match status" value="1"/>
</dbReference>
<dbReference type="SUPFAM" id="SSF48726">
    <property type="entry name" value="Immunoglobulin"/>
    <property type="match status" value="1"/>
</dbReference>
<dbReference type="Gene3D" id="2.60.40.10">
    <property type="entry name" value="Immunoglobulins"/>
    <property type="match status" value="1"/>
</dbReference>
<feature type="binding site" evidence="8">
    <location>
        <position position="80"/>
    </location>
    <ligand>
        <name>ATP</name>
        <dbReference type="ChEBI" id="CHEBI:30616"/>
    </ligand>
</feature>
<dbReference type="InterPro" id="IPR003598">
    <property type="entry name" value="Ig_sub2"/>
</dbReference>
<evidence type="ECO:0000256" key="2">
    <source>
        <dbReference type="ARBA" id="ARBA00022527"/>
    </source>
</evidence>
<dbReference type="PROSITE" id="PS50011">
    <property type="entry name" value="PROTEIN_KINASE_DOM"/>
    <property type="match status" value="1"/>
</dbReference>
<evidence type="ECO:0000313" key="12">
    <source>
        <dbReference type="Proteomes" id="UP000694888"/>
    </source>
</evidence>
<dbReference type="Pfam" id="PF07679">
    <property type="entry name" value="I-set"/>
    <property type="match status" value="1"/>
</dbReference>
<dbReference type="CDD" id="cd14103">
    <property type="entry name" value="STKc_MLCK"/>
    <property type="match status" value="1"/>
</dbReference>
<dbReference type="SMART" id="SM00408">
    <property type="entry name" value="IGc2"/>
    <property type="match status" value="1"/>
</dbReference>
<evidence type="ECO:0000256" key="6">
    <source>
        <dbReference type="ARBA" id="ARBA00022840"/>
    </source>
</evidence>
<dbReference type="PROSITE" id="PS00107">
    <property type="entry name" value="PROTEIN_KINASE_ATP"/>
    <property type="match status" value="1"/>
</dbReference>
<dbReference type="RefSeq" id="XP_012943814.2">
    <property type="nucleotide sequence ID" value="XM_013088360.2"/>
</dbReference>
<keyword evidence="12" id="KW-1185">Reference proteome</keyword>
<protein>
    <submittedName>
        <fullName evidence="13">Myosin light chain kinase, smooth muscle</fullName>
    </submittedName>
</protein>
<evidence type="ECO:0000256" key="9">
    <source>
        <dbReference type="SAM" id="MobiDB-lite"/>
    </source>
</evidence>
<dbReference type="SMART" id="SM00409">
    <property type="entry name" value="IG"/>
    <property type="match status" value="1"/>
</dbReference>
<evidence type="ECO:0000256" key="7">
    <source>
        <dbReference type="ARBA" id="ARBA00023319"/>
    </source>
</evidence>
<proteinExistence type="inferred from homology"/>
<evidence type="ECO:0000259" key="11">
    <source>
        <dbReference type="PROSITE" id="PS50835"/>
    </source>
</evidence>
<dbReference type="PANTHER" id="PTHR24342">
    <property type="entry name" value="SERINE/THREONINE-PROTEIN KINASE 17"/>
    <property type="match status" value="1"/>
</dbReference>
<dbReference type="InterPro" id="IPR007110">
    <property type="entry name" value="Ig-like_dom"/>
</dbReference>
<feature type="region of interest" description="Disordered" evidence="9">
    <location>
        <begin position="352"/>
        <end position="575"/>
    </location>
</feature>
<sequence>MHGLGAPSDPSDRVTTSDSPRSPMDDLSDDELPFEPRDVSIKTKEKFEDFYDLDKEVGKGKFGVVYRCTEKSSGRTWAAKILKVREKDREGVRQEVAVMNRLRHPKLLLLWDAFDSPRRMVLVMEYIGAGELFERVIGDDFVLTERDCVHFLRQICEGVAYMHSQSVLHLDLKPENILCIAENSNRIKIIDFGLARPFQEGQSVKVMFGTPEFIAPEVINYDEIGFATDMWSVGVICYVLISGLSPFLGDNDAETLASVTSGDYDFDDEAFDEISDQAKDFISKLLVKKKEKRLLTAQCLSHDWLTQDEVDGMRYKRLNTERLRRFMVRRKWLKTGNAVLAVSRLLKSSSLSSFSRSNSNCPDTPSTPGTPDTARSLFSPDVITSRPALTEEQEVPQDSDPASGSSDPNTSCERPLPNGSELVNGPSSQRNLLSNDSDIPNIHNNNNNNNNNNSSNNNNNNTSSESSKTRVVLSVLRSDVSSGNTDTNTNTNTDTNTNTSSARQAQGASFPDMAGSSQESGGIEQPSSDTGQLSGVMPGTASGDKNLDSGVAAEEGGGDVARGDTLGGDTAGGEAPVFQTSLRDCQVFAGDAVRFDVMVSGRPRPTVSWFLEGEELEADSRHVMEHGGRRAGECSLIVRDVGEGDEGEYTCRAENLCGHVTCSADLSILEL</sequence>
<evidence type="ECO:0000256" key="5">
    <source>
        <dbReference type="ARBA" id="ARBA00022777"/>
    </source>
</evidence>
<evidence type="ECO:0000259" key="10">
    <source>
        <dbReference type="PROSITE" id="PS50011"/>
    </source>
</evidence>
<evidence type="ECO:0000256" key="8">
    <source>
        <dbReference type="PROSITE-ProRule" id="PRU10141"/>
    </source>
</evidence>
<dbReference type="PROSITE" id="PS00108">
    <property type="entry name" value="PROTEIN_KINASE_ST"/>
    <property type="match status" value="1"/>
</dbReference>
<feature type="compositionally biased region" description="Polar residues" evidence="9">
    <location>
        <begin position="400"/>
        <end position="412"/>
    </location>
</feature>
<dbReference type="InterPro" id="IPR017441">
    <property type="entry name" value="Protein_kinase_ATP_BS"/>
</dbReference>
<reference evidence="13" key="1">
    <citation type="submission" date="2025-08" db="UniProtKB">
        <authorList>
            <consortium name="RefSeq"/>
        </authorList>
    </citation>
    <scope>IDENTIFICATION</scope>
</reference>
<keyword evidence="2" id="KW-0723">Serine/threonine-protein kinase</keyword>
<dbReference type="Gene3D" id="3.30.200.20">
    <property type="entry name" value="Phosphorylase Kinase, domain 1"/>
    <property type="match status" value="1"/>
</dbReference>
<accession>A0ABM1AA74</accession>
<feature type="domain" description="Ig-like" evidence="11">
    <location>
        <begin position="576"/>
        <end position="667"/>
    </location>
</feature>
<evidence type="ECO:0000256" key="3">
    <source>
        <dbReference type="ARBA" id="ARBA00022679"/>
    </source>
</evidence>
<dbReference type="Gene3D" id="1.10.510.10">
    <property type="entry name" value="Transferase(Phosphotransferase) domain 1"/>
    <property type="match status" value="1"/>
</dbReference>
<dbReference type="InterPro" id="IPR008271">
    <property type="entry name" value="Ser/Thr_kinase_AS"/>
</dbReference>
<keyword evidence="5 13" id="KW-0418">Kinase</keyword>
<dbReference type="PANTHER" id="PTHR24342:SF20">
    <property type="entry name" value="MYOSIN LIGHT CHAIN KINASE, SMOOTH MUSCLE"/>
    <property type="match status" value="1"/>
</dbReference>
<dbReference type="InterPro" id="IPR036179">
    <property type="entry name" value="Ig-like_dom_sf"/>
</dbReference>
<dbReference type="InterPro" id="IPR011009">
    <property type="entry name" value="Kinase-like_dom_sf"/>
</dbReference>
<dbReference type="InterPro" id="IPR013098">
    <property type="entry name" value="Ig_I-set"/>
</dbReference>
<evidence type="ECO:0000256" key="4">
    <source>
        <dbReference type="ARBA" id="ARBA00022741"/>
    </source>
</evidence>
<feature type="compositionally biased region" description="Low complexity" evidence="9">
    <location>
        <begin position="444"/>
        <end position="499"/>
    </location>
</feature>
<feature type="compositionally biased region" description="Polar residues" evidence="9">
    <location>
        <begin position="515"/>
        <end position="533"/>
    </location>
</feature>
<keyword evidence="3" id="KW-0808">Transferase</keyword>
<dbReference type="InterPro" id="IPR000719">
    <property type="entry name" value="Prot_kinase_dom"/>
</dbReference>